<dbReference type="Proteomes" id="UP000525923">
    <property type="component" value="Unassembled WGS sequence"/>
</dbReference>
<dbReference type="OrthoDB" id="2573403at2"/>
<comment type="caution">
    <text evidence="1">The sequence shown here is derived from an EMBL/GenBank/DDBJ whole genome shotgun (WGS) entry which is preliminary data.</text>
</comment>
<organism evidence="1 2">
    <name type="scientific">Planococcus koreensis</name>
    <dbReference type="NCBI Taxonomy" id="112331"/>
    <lineage>
        <taxon>Bacteria</taxon>
        <taxon>Bacillati</taxon>
        <taxon>Bacillota</taxon>
        <taxon>Bacilli</taxon>
        <taxon>Bacillales</taxon>
        <taxon>Caryophanaceae</taxon>
        <taxon>Planococcus</taxon>
    </lineage>
</organism>
<protein>
    <submittedName>
        <fullName evidence="1">Uncharacterized protein</fullName>
    </submittedName>
</protein>
<dbReference type="EMBL" id="JACHHE010000003">
    <property type="protein sequence ID" value="MBB5180086.1"/>
    <property type="molecule type" value="Genomic_DNA"/>
</dbReference>
<dbReference type="RefSeq" id="WP_135501810.1">
    <property type="nucleotide sequence ID" value="NZ_JACHHE010000003.1"/>
</dbReference>
<dbReference type="AlphaFoldDB" id="A0A7W8FTH2"/>
<sequence length="214" mass="23753">MDTVQPTLNGSSTQYADKTERMDALVRNFGGALDGDKICRIVYEAFGIDYCRVPVLEKEIGLLVKEDDNASTAAIDHYLATRENAADGPGIRKMMNELFGTNLEGIAALSRTRISLYSKGQWIARKDGDLFEIHTGFQDVDVKVIASAFFTLHTGLHRLPDPLEQALGALGYSFNYQIGALYYCNPEGRSVPDHFKRQTVNAIIAVTNEHYSQL</sequence>
<reference evidence="1 2" key="1">
    <citation type="submission" date="2020-08" db="EMBL/GenBank/DDBJ databases">
        <title>Genomic Encyclopedia of Type Strains, Phase IV (KMG-IV): sequencing the most valuable type-strain genomes for metagenomic binning, comparative biology and taxonomic classification.</title>
        <authorList>
            <person name="Goeker M."/>
        </authorList>
    </citation>
    <scope>NUCLEOTIDE SEQUENCE [LARGE SCALE GENOMIC DNA]</scope>
    <source>
        <strain evidence="1 2">DSM 15895</strain>
    </source>
</reference>
<gene>
    <name evidence="1" type="ORF">HNQ44_001510</name>
</gene>
<evidence type="ECO:0000313" key="1">
    <source>
        <dbReference type="EMBL" id="MBB5180086.1"/>
    </source>
</evidence>
<evidence type="ECO:0000313" key="2">
    <source>
        <dbReference type="Proteomes" id="UP000525923"/>
    </source>
</evidence>
<accession>A0A7W8FTH2</accession>
<name>A0A7W8FTH2_9BACL</name>
<keyword evidence="2" id="KW-1185">Reference proteome</keyword>
<proteinExistence type="predicted"/>